<keyword evidence="4 5" id="KW-0274">FAD</keyword>
<proteinExistence type="inferred from homology"/>
<comment type="similarity">
    <text evidence="2 6">Belongs to the GMC oxidoreductase family.</text>
</comment>
<dbReference type="Gene3D" id="3.50.50.60">
    <property type="entry name" value="FAD/NAD(P)-binding domain"/>
    <property type="match status" value="1"/>
</dbReference>
<feature type="binding site" evidence="5">
    <location>
        <position position="230"/>
    </location>
    <ligand>
        <name>FAD</name>
        <dbReference type="ChEBI" id="CHEBI:57692"/>
    </ligand>
</feature>
<dbReference type="SUPFAM" id="SSF51905">
    <property type="entry name" value="FAD/NAD(P)-binding domain"/>
    <property type="match status" value="1"/>
</dbReference>
<dbReference type="InterPro" id="IPR036188">
    <property type="entry name" value="FAD/NAD-bd_sf"/>
</dbReference>
<dbReference type="PROSITE" id="PS00623">
    <property type="entry name" value="GMC_OXRED_1"/>
    <property type="match status" value="1"/>
</dbReference>
<dbReference type="PANTHER" id="PTHR11552:SF147">
    <property type="entry name" value="CHOLINE DEHYDROGENASE, MITOCHONDRIAL"/>
    <property type="match status" value="1"/>
</dbReference>
<keyword evidence="9" id="KW-0560">Oxidoreductase</keyword>
<organism evidence="9 10">
    <name type="scientific">Allobranchiibius huperziae</name>
    <dbReference type="NCBI Taxonomy" id="1874116"/>
    <lineage>
        <taxon>Bacteria</taxon>
        <taxon>Bacillati</taxon>
        <taxon>Actinomycetota</taxon>
        <taxon>Actinomycetes</taxon>
        <taxon>Micrococcales</taxon>
        <taxon>Dermacoccaceae</taxon>
        <taxon>Allobranchiibius</taxon>
    </lineage>
</organism>
<dbReference type="AlphaFoldDB" id="A0A853DKU8"/>
<evidence type="ECO:0000313" key="10">
    <source>
        <dbReference type="Proteomes" id="UP000571817"/>
    </source>
</evidence>
<dbReference type="Pfam" id="PF05199">
    <property type="entry name" value="GMC_oxred_C"/>
    <property type="match status" value="1"/>
</dbReference>
<accession>A0A853DKU8</accession>
<gene>
    <name evidence="9" type="ORF">HNR15_003587</name>
</gene>
<evidence type="ECO:0000256" key="4">
    <source>
        <dbReference type="ARBA" id="ARBA00022827"/>
    </source>
</evidence>
<dbReference type="InterPro" id="IPR000172">
    <property type="entry name" value="GMC_OxRdtase_N"/>
</dbReference>
<dbReference type="GO" id="GO:0050660">
    <property type="term" value="F:flavin adenine dinucleotide binding"/>
    <property type="evidence" value="ECO:0007669"/>
    <property type="project" value="InterPro"/>
</dbReference>
<dbReference type="EC" id="1.1.99.1" evidence="9"/>
<feature type="binding site" evidence="5">
    <location>
        <begin position="463"/>
        <end position="464"/>
    </location>
    <ligand>
        <name>FAD</name>
        <dbReference type="ChEBI" id="CHEBI:57692"/>
    </ligand>
</feature>
<name>A0A853DKU8_9MICO</name>
<evidence type="ECO:0000256" key="3">
    <source>
        <dbReference type="ARBA" id="ARBA00022630"/>
    </source>
</evidence>
<feature type="domain" description="Glucose-methanol-choline oxidoreductase N-terminal" evidence="7">
    <location>
        <begin position="93"/>
        <end position="116"/>
    </location>
</feature>
<dbReference type="PROSITE" id="PS00624">
    <property type="entry name" value="GMC_OXRED_2"/>
    <property type="match status" value="1"/>
</dbReference>
<dbReference type="InterPro" id="IPR012132">
    <property type="entry name" value="GMC_OxRdtase"/>
</dbReference>
<evidence type="ECO:0000259" key="7">
    <source>
        <dbReference type="PROSITE" id="PS00623"/>
    </source>
</evidence>
<dbReference type="EMBL" id="JACCFW010000003">
    <property type="protein sequence ID" value="NYJ76569.1"/>
    <property type="molecule type" value="Genomic_DNA"/>
</dbReference>
<evidence type="ECO:0000256" key="2">
    <source>
        <dbReference type="ARBA" id="ARBA00010790"/>
    </source>
</evidence>
<comment type="caution">
    <text evidence="9">The sequence shown here is derived from an EMBL/GenBank/DDBJ whole genome shotgun (WGS) entry which is preliminary data.</text>
</comment>
<evidence type="ECO:0000256" key="6">
    <source>
        <dbReference type="RuleBase" id="RU003968"/>
    </source>
</evidence>
<dbReference type="InterPro" id="IPR007867">
    <property type="entry name" value="GMC_OxRtase_C"/>
</dbReference>
<reference evidence="9 10" key="1">
    <citation type="submission" date="2020-07" db="EMBL/GenBank/DDBJ databases">
        <title>Sequencing the genomes of 1000 actinobacteria strains.</title>
        <authorList>
            <person name="Klenk H.-P."/>
        </authorList>
    </citation>
    <scope>NUCLEOTIDE SEQUENCE [LARGE SCALE GENOMIC DNA]</scope>
    <source>
        <strain evidence="9 10">DSM 29531</strain>
    </source>
</reference>
<dbReference type="PIRSF" id="PIRSF000137">
    <property type="entry name" value="Alcohol_oxidase"/>
    <property type="match status" value="1"/>
</dbReference>
<dbReference type="Proteomes" id="UP000571817">
    <property type="component" value="Unassembled WGS sequence"/>
</dbReference>
<dbReference type="PANTHER" id="PTHR11552">
    <property type="entry name" value="GLUCOSE-METHANOL-CHOLINE GMC OXIDOREDUCTASE"/>
    <property type="match status" value="1"/>
</dbReference>
<keyword evidence="10" id="KW-1185">Reference proteome</keyword>
<protein>
    <submittedName>
        <fullName evidence="9">Choline dehydrogenase</fullName>
        <ecNumber evidence="9">1.1.99.1</ecNumber>
    </submittedName>
</protein>
<evidence type="ECO:0000313" key="9">
    <source>
        <dbReference type="EMBL" id="NYJ76569.1"/>
    </source>
</evidence>
<feature type="domain" description="Glucose-methanol-choline oxidoreductase N-terminal" evidence="8">
    <location>
        <begin position="260"/>
        <end position="274"/>
    </location>
</feature>
<dbReference type="SUPFAM" id="SSF54373">
    <property type="entry name" value="FAD-linked reductases, C-terminal domain"/>
    <property type="match status" value="1"/>
</dbReference>
<feature type="binding site" evidence="5">
    <location>
        <position position="95"/>
    </location>
    <ligand>
        <name>FAD</name>
        <dbReference type="ChEBI" id="CHEBI:57692"/>
    </ligand>
</feature>
<keyword evidence="3 6" id="KW-0285">Flavoprotein</keyword>
<dbReference type="Pfam" id="PF00732">
    <property type="entry name" value="GMC_oxred_N"/>
    <property type="match status" value="1"/>
</dbReference>
<comment type="cofactor">
    <cofactor evidence="1 5">
        <name>FAD</name>
        <dbReference type="ChEBI" id="CHEBI:57692"/>
    </cofactor>
</comment>
<sequence length="524" mass="55149">MSIVTANGFREPLPRAVDTVVVGAGAAGCVVAARLSENADHQVLLLEAGDVPDRALFSVPGEAITPLATPSVVHEPTVPQPGLAGRRSAVPVGRVLGGGSAVNTLTWMQGHPQDYDSWAAGGAHGWSAADVQPLLRRIENHSFGPSDHHGSGGPMTVSTSTHFERVHQDFLAAGEEAGFGVSDDLNGPVRTGVGLNQANVRDGRRHDVVDGYLIPALNRPNLTVRTGSVVERVLLTGTRATGVVVDGHRVDATRVVLAAGALRTPQLLMLSGVGPADHLAEVGIEPQHHVPGVGQNLHDHVFVPAVWPVTAGNTMLDWHDESARRTYRLVRRGPLSSFAPVMAMLPLDGSTAPDVQLVPALIGFGPGLVPLPEPAVSVLSILLTPRSRGEVRLSGPQPHDGLVLDPGYLLDPDDPPRLRAALERAIAMFDTPALRTSTGPRLTPDPVDGDLDAFVRDHAEGFWHPVGTARMGTDDNAVVDPTTLAVHGLQNVFVVDASVMPTITRGNTHAPTIMIAERAADLLS</sequence>
<dbReference type="GO" id="GO:0008812">
    <property type="term" value="F:choline dehydrogenase activity"/>
    <property type="evidence" value="ECO:0007669"/>
    <property type="project" value="UniProtKB-EC"/>
</dbReference>
<evidence type="ECO:0000256" key="5">
    <source>
        <dbReference type="PIRSR" id="PIRSR000137-2"/>
    </source>
</evidence>
<evidence type="ECO:0000256" key="1">
    <source>
        <dbReference type="ARBA" id="ARBA00001974"/>
    </source>
</evidence>
<evidence type="ECO:0000259" key="8">
    <source>
        <dbReference type="PROSITE" id="PS00624"/>
    </source>
</evidence>
<dbReference type="RefSeq" id="WP_179483958.1">
    <property type="nucleotide sequence ID" value="NZ_JACCFW010000003.1"/>
</dbReference>
<dbReference type="Gene3D" id="3.30.410.40">
    <property type="match status" value="1"/>
</dbReference>